<dbReference type="Proteomes" id="UP000515237">
    <property type="component" value="Chromosome"/>
</dbReference>
<protein>
    <recommendedName>
        <fullName evidence="3">Glucosamine/galactosamine-6-phosphate isomerase domain-containing protein</fullName>
    </recommendedName>
</protein>
<proteinExistence type="predicted"/>
<reference evidence="1 2" key="1">
    <citation type="journal article" date="2018" name="Int. J. Syst. Evol. Microbiol.">
        <title>Adhaeribacter swui sp. nov., isolated from wet mud.</title>
        <authorList>
            <person name="Kim D.U."/>
            <person name="Kim K.W."/>
            <person name="Kang M.S."/>
            <person name="Kim J.Y."/>
            <person name="Jang J.H."/>
            <person name="Kim M.K."/>
        </authorList>
    </citation>
    <scope>NUCLEOTIDE SEQUENCE [LARGE SCALE GENOMIC DNA]</scope>
    <source>
        <strain evidence="1 2">KCTC 52873</strain>
    </source>
</reference>
<evidence type="ECO:0000313" key="1">
    <source>
        <dbReference type="EMBL" id="QNF31519.1"/>
    </source>
</evidence>
<dbReference type="Gene3D" id="3.40.50.1360">
    <property type="match status" value="1"/>
</dbReference>
<organism evidence="1 2">
    <name type="scientific">Adhaeribacter swui</name>
    <dbReference type="NCBI Taxonomy" id="2086471"/>
    <lineage>
        <taxon>Bacteria</taxon>
        <taxon>Pseudomonadati</taxon>
        <taxon>Bacteroidota</taxon>
        <taxon>Cytophagia</taxon>
        <taxon>Cytophagales</taxon>
        <taxon>Hymenobacteraceae</taxon>
        <taxon>Adhaeribacter</taxon>
    </lineage>
</organism>
<sequence>MKINTFSTPPELGKAAGNIAAGLIWQTIAAKGHATIISATGTSQFKTLKELVAWPGVDWKTECCIIDFSLL</sequence>
<keyword evidence="2" id="KW-1185">Reference proteome</keyword>
<evidence type="ECO:0008006" key="3">
    <source>
        <dbReference type="Google" id="ProtNLM"/>
    </source>
</evidence>
<dbReference type="SUPFAM" id="SSF100950">
    <property type="entry name" value="NagB/RpiA/CoA transferase-like"/>
    <property type="match status" value="1"/>
</dbReference>
<gene>
    <name evidence="1" type="ORF">HUW51_01805</name>
</gene>
<accession>A0A7G7G2Y5</accession>
<evidence type="ECO:0000313" key="2">
    <source>
        <dbReference type="Proteomes" id="UP000515237"/>
    </source>
</evidence>
<dbReference type="KEGG" id="aswu:HUW51_01805"/>
<name>A0A7G7G2Y5_9BACT</name>
<dbReference type="EMBL" id="CP055156">
    <property type="protein sequence ID" value="QNF31519.1"/>
    <property type="molecule type" value="Genomic_DNA"/>
</dbReference>
<dbReference type="InterPro" id="IPR037171">
    <property type="entry name" value="NagB/RpiA_transferase-like"/>
</dbReference>
<dbReference type="RefSeq" id="WP_185272293.1">
    <property type="nucleotide sequence ID" value="NZ_CP055156.1"/>
</dbReference>
<dbReference type="AlphaFoldDB" id="A0A7G7G2Y5"/>